<organism evidence="6 7">
    <name type="scientific">Choiromyces venosus 120613-1</name>
    <dbReference type="NCBI Taxonomy" id="1336337"/>
    <lineage>
        <taxon>Eukaryota</taxon>
        <taxon>Fungi</taxon>
        <taxon>Dikarya</taxon>
        <taxon>Ascomycota</taxon>
        <taxon>Pezizomycotina</taxon>
        <taxon>Pezizomycetes</taxon>
        <taxon>Pezizales</taxon>
        <taxon>Tuberaceae</taxon>
        <taxon>Choiromyces</taxon>
    </lineage>
</organism>
<dbReference type="PANTHER" id="PTHR28263">
    <property type="entry name" value="GOLGI TO ER TRAFFIC PROTEIN 2"/>
    <property type="match status" value="1"/>
</dbReference>
<dbReference type="STRING" id="1336337.A0A3N4K580"/>
<keyword evidence="7" id="KW-1185">Reference proteome</keyword>
<gene>
    <name evidence="6" type="ORF">L873DRAFT_1663351</name>
</gene>
<dbReference type="InterPro" id="IPR028143">
    <property type="entry name" value="Get2/sif1"/>
</dbReference>
<feature type="compositionally biased region" description="Polar residues" evidence="4">
    <location>
        <begin position="34"/>
        <end position="47"/>
    </location>
</feature>
<sequence>MEDLPVNSSPLSPAEQAKIRRERRQAKVKEGGNSRLNRITGTQGQTFRNEENAETPAARPAPEATPDPPDVDISAHHYEPKARQQERIGREDIFAGMGSPSSSFRNSPLAGMQGPQDHYFGAGGDPADLDLRQLMMENNMFSGQASGAGNGQEDPMLQMMQQLMGGAGGLGGMDGMGGPGMGMGIPPPELQQMQQREQSWGMRWKALHVLGSLCLAAWVLRGTGWGFIGSSLERAESANMTRDEAPPLFWYFTTMELILQSSRFFLEKGRPPPGSWLTTIGSFLPHPFGTFLTTIARYSVIWTTLIADAGVLIFCLGMVSWWNS</sequence>
<dbReference type="AlphaFoldDB" id="A0A3N4K580"/>
<evidence type="ECO:0000313" key="6">
    <source>
        <dbReference type="EMBL" id="RPB05533.1"/>
    </source>
</evidence>
<evidence type="ECO:0000256" key="5">
    <source>
        <dbReference type="SAM" id="Phobius"/>
    </source>
</evidence>
<evidence type="ECO:0008006" key="8">
    <source>
        <dbReference type="Google" id="ProtNLM"/>
    </source>
</evidence>
<reference evidence="6 7" key="1">
    <citation type="journal article" date="2018" name="Nat. Ecol. Evol.">
        <title>Pezizomycetes genomes reveal the molecular basis of ectomycorrhizal truffle lifestyle.</title>
        <authorList>
            <person name="Murat C."/>
            <person name="Payen T."/>
            <person name="Noel B."/>
            <person name="Kuo A."/>
            <person name="Morin E."/>
            <person name="Chen J."/>
            <person name="Kohler A."/>
            <person name="Krizsan K."/>
            <person name="Balestrini R."/>
            <person name="Da Silva C."/>
            <person name="Montanini B."/>
            <person name="Hainaut M."/>
            <person name="Levati E."/>
            <person name="Barry K.W."/>
            <person name="Belfiori B."/>
            <person name="Cichocki N."/>
            <person name="Clum A."/>
            <person name="Dockter R.B."/>
            <person name="Fauchery L."/>
            <person name="Guy J."/>
            <person name="Iotti M."/>
            <person name="Le Tacon F."/>
            <person name="Lindquist E.A."/>
            <person name="Lipzen A."/>
            <person name="Malagnac F."/>
            <person name="Mello A."/>
            <person name="Molinier V."/>
            <person name="Miyauchi S."/>
            <person name="Poulain J."/>
            <person name="Riccioni C."/>
            <person name="Rubini A."/>
            <person name="Sitrit Y."/>
            <person name="Splivallo R."/>
            <person name="Traeger S."/>
            <person name="Wang M."/>
            <person name="Zifcakova L."/>
            <person name="Wipf D."/>
            <person name="Zambonelli A."/>
            <person name="Paolocci F."/>
            <person name="Nowrousian M."/>
            <person name="Ottonello S."/>
            <person name="Baldrian P."/>
            <person name="Spatafora J.W."/>
            <person name="Henrissat B."/>
            <person name="Nagy L.G."/>
            <person name="Aury J.M."/>
            <person name="Wincker P."/>
            <person name="Grigoriev I.V."/>
            <person name="Bonfante P."/>
            <person name="Martin F.M."/>
        </authorList>
    </citation>
    <scope>NUCLEOTIDE SEQUENCE [LARGE SCALE GENOMIC DNA]</scope>
    <source>
        <strain evidence="6 7">120613-1</strain>
    </source>
</reference>
<dbReference type="GO" id="GO:0006890">
    <property type="term" value="P:retrograde vesicle-mediated transport, Golgi to endoplasmic reticulum"/>
    <property type="evidence" value="ECO:0007669"/>
    <property type="project" value="TreeGrafter"/>
</dbReference>
<feature type="region of interest" description="Disordered" evidence="4">
    <location>
        <begin position="1"/>
        <end position="74"/>
    </location>
</feature>
<dbReference type="Pfam" id="PF08690">
    <property type="entry name" value="GET2"/>
    <property type="match status" value="1"/>
</dbReference>
<evidence type="ECO:0000256" key="2">
    <source>
        <dbReference type="ARBA" id="ARBA00022989"/>
    </source>
</evidence>
<evidence type="ECO:0000313" key="7">
    <source>
        <dbReference type="Proteomes" id="UP000276215"/>
    </source>
</evidence>
<dbReference type="PANTHER" id="PTHR28263:SF1">
    <property type="entry name" value="GOLGI TO ER TRAFFIC PROTEIN 2"/>
    <property type="match status" value="1"/>
</dbReference>
<protein>
    <recommendedName>
        <fullName evidence="8">GET complex, subunit GET2</fullName>
    </recommendedName>
</protein>
<keyword evidence="2 5" id="KW-1133">Transmembrane helix</keyword>
<evidence type="ECO:0000256" key="1">
    <source>
        <dbReference type="ARBA" id="ARBA00022692"/>
    </source>
</evidence>
<evidence type="ECO:0000256" key="3">
    <source>
        <dbReference type="ARBA" id="ARBA00023136"/>
    </source>
</evidence>
<proteinExistence type="predicted"/>
<name>A0A3N4K580_9PEZI</name>
<feature type="compositionally biased region" description="Polar residues" evidence="4">
    <location>
        <begin position="1"/>
        <end position="11"/>
    </location>
</feature>
<keyword evidence="3 5" id="KW-0472">Membrane</keyword>
<dbReference type="OrthoDB" id="5393181at2759"/>
<dbReference type="EMBL" id="ML120353">
    <property type="protein sequence ID" value="RPB05533.1"/>
    <property type="molecule type" value="Genomic_DNA"/>
</dbReference>
<dbReference type="Proteomes" id="UP000276215">
    <property type="component" value="Unassembled WGS sequence"/>
</dbReference>
<keyword evidence="1 5" id="KW-0812">Transmembrane</keyword>
<feature type="transmembrane region" description="Helical" evidence="5">
    <location>
        <begin position="300"/>
        <end position="322"/>
    </location>
</feature>
<accession>A0A3N4K580</accession>
<evidence type="ECO:0000256" key="4">
    <source>
        <dbReference type="SAM" id="MobiDB-lite"/>
    </source>
</evidence>